<dbReference type="AlphaFoldDB" id="A0A3D8T346"/>
<feature type="domain" description="N-acetyltransferase" evidence="1">
    <location>
        <begin position="166"/>
        <end position="295"/>
    </location>
</feature>
<evidence type="ECO:0000313" key="3">
    <source>
        <dbReference type="Proteomes" id="UP000256690"/>
    </source>
</evidence>
<comment type="caution">
    <text evidence="2">The sequence shown here is derived from an EMBL/GenBank/DDBJ whole genome shotgun (WGS) entry which is preliminary data.</text>
</comment>
<evidence type="ECO:0000313" key="2">
    <source>
        <dbReference type="EMBL" id="RDW92985.1"/>
    </source>
</evidence>
<dbReference type="Gene3D" id="3.40.630.30">
    <property type="match status" value="1"/>
</dbReference>
<gene>
    <name evidence="2" type="ORF">DSM5745_00307</name>
</gene>
<reference evidence="2 3" key="1">
    <citation type="journal article" date="2018" name="IMA Fungus">
        <title>IMA Genome-F 9: Draft genome sequence of Annulohypoxylon stygium, Aspergillus mulundensis, Berkeleyomyces basicola (syn. Thielaviopsis basicola), Ceratocystis smalleyi, two Cercospora beticola strains, Coleophoma cylindrospora, Fusarium fracticaudum, Phialophora cf. hyalina, and Morchella septimelata.</title>
        <authorList>
            <person name="Wingfield B.D."/>
            <person name="Bills G.F."/>
            <person name="Dong Y."/>
            <person name="Huang W."/>
            <person name="Nel W.J."/>
            <person name="Swalarsk-Parry B.S."/>
            <person name="Vaghefi N."/>
            <person name="Wilken P.M."/>
            <person name="An Z."/>
            <person name="de Beer Z.W."/>
            <person name="De Vos L."/>
            <person name="Chen L."/>
            <person name="Duong T.A."/>
            <person name="Gao Y."/>
            <person name="Hammerbacher A."/>
            <person name="Kikkert J.R."/>
            <person name="Li Y."/>
            <person name="Li H."/>
            <person name="Li K."/>
            <person name="Li Q."/>
            <person name="Liu X."/>
            <person name="Ma X."/>
            <person name="Naidoo K."/>
            <person name="Pethybridge S.J."/>
            <person name="Sun J."/>
            <person name="Steenkamp E.T."/>
            <person name="van der Nest M.A."/>
            <person name="van Wyk S."/>
            <person name="Wingfield M.J."/>
            <person name="Xiong C."/>
            <person name="Yue Q."/>
            <person name="Zhang X."/>
        </authorList>
    </citation>
    <scope>NUCLEOTIDE SEQUENCE [LARGE SCALE GENOMIC DNA]</scope>
    <source>
        <strain evidence="2 3">DSM 5745</strain>
    </source>
</reference>
<name>A0A3D8T346_9EURO</name>
<evidence type="ECO:0000259" key="1">
    <source>
        <dbReference type="PROSITE" id="PS51186"/>
    </source>
</evidence>
<dbReference type="GO" id="GO:0016747">
    <property type="term" value="F:acyltransferase activity, transferring groups other than amino-acyl groups"/>
    <property type="evidence" value="ECO:0007669"/>
    <property type="project" value="InterPro"/>
</dbReference>
<dbReference type="InterPro" id="IPR016181">
    <property type="entry name" value="Acyl_CoA_acyltransferase"/>
</dbReference>
<dbReference type="PROSITE" id="PS51186">
    <property type="entry name" value="GNAT"/>
    <property type="match status" value="1"/>
</dbReference>
<sequence>MALSTLGTQAVPFNPTFPFPIAHTPARLLETAEAAFLRSQIRTVSRFYPDEKFATIPLRRKTIRSETETQTGLAGATKRSFDWKLNRVVGFGMDGPVTGHELDGLERLSRRVGLTPYIDLCPFAHPSARELLAQRGYRNAGDINVHILPLQDVSFDDSGDSTRGRVEITRVSTSADRSHFIESSLAGFEQDAGDSKTEDELLKLLAECATLQPETRTYLARLDGRIAGGAGMAYLPTPQGPVTQLHITSTVPEFRGRGVQGALLRARLADAKASGIRVAVVNTRPGSVSVRNVGK</sequence>
<dbReference type="GeneID" id="38110677"/>
<protein>
    <recommendedName>
        <fullName evidence="1">N-acetyltransferase domain-containing protein</fullName>
    </recommendedName>
</protein>
<proteinExistence type="predicted"/>
<dbReference type="InterPro" id="IPR000182">
    <property type="entry name" value="GNAT_dom"/>
</dbReference>
<dbReference type="Proteomes" id="UP000256690">
    <property type="component" value="Unassembled WGS sequence"/>
</dbReference>
<organism evidence="2 3">
    <name type="scientific">Aspergillus mulundensis</name>
    <dbReference type="NCBI Taxonomy" id="1810919"/>
    <lineage>
        <taxon>Eukaryota</taxon>
        <taxon>Fungi</taxon>
        <taxon>Dikarya</taxon>
        <taxon>Ascomycota</taxon>
        <taxon>Pezizomycotina</taxon>
        <taxon>Eurotiomycetes</taxon>
        <taxon>Eurotiomycetidae</taxon>
        <taxon>Eurotiales</taxon>
        <taxon>Aspergillaceae</taxon>
        <taxon>Aspergillus</taxon>
        <taxon>Aspergillus subgen. Nidulantes</taxon>
    </lineage>
</organism>
<accession>A0A3D8T346</accession>
<dbReference type="OrthoDB" id="3853310at2759"/>
<dbReference type="CDD" id="cd04301">
    <property type="entry name" value="NAT_SF"/>
    <property type="match status" value="1"/>
</dbReference>
<dbReference type="SUPFAM" id="SSF55729">
    <property type="entry name" value="Acyl-CoA N-acyltransferases (Nat)"/>
    <property type="match status" value="1"/>
</dbReference>
<dbReference type="EMBL" id="PVWQ01000001">
    <property type="protein sequence ID" value="RDW92985.1"/>
    <property type="molecule type" value="Genomic_DNA"/>
</dbReference>
<dbReference type="Pfam" id="PF00583">
    <property type="entry name" value="Acetyltransf_1"/>
    <property type="match status" value="1"/>
</dbReference>
<keyword evidence="3" id="KW-1185">Reference proteome</keyword>
<dbReference type="RefSeq" id="XP_026608168.1">
    <property type="nucleotide sequence ID" value="XM_026742323.1"/>
</dbReference>